<feature type="signal peptide" evidence="1">
    <location>
        <begin position="1"/>
        <end position="27"/>
    </location>
</feature>
<keyword evidence="3" id="KW-1185">Reference proteome</keyword>
<feature type="chain" id="PRO_5035200660" description="Bifunctional inhibitor/plant lipid transfer protein/seed storage helical domain-containing protein" evidence="1">
    <location>
        <begin position="28"/>
        <end position="104"/>
    </location>
</feature>
<dbReference type="EMBL" id="JAAALK010000082">
    <property type="protein sequence ID" value="KAG8088176.1"/>
    <property type="molecule type" value="Genomic_DNA"/>
</dbReference>
<keyword evidence="1" id="KW-0732">Signal</keyword>
<comment type="caution">
    <text evidence="2">The sequence shown here is derived from an EMBL/GenBank/DDBJ whole genome shotgun (WGS) entry which is preliminary data.</text>
</comment>
<accession>A0A8J5WDP8</accession>
<dbReference type="AlphaFoldDB" id="A0A8J5WDP8"/>
<dbReference type="Proteomes" id="UP000729402">
    <property type="component" value="Unassembled WGS sequence"/>
</dbReference>
<proteinExistence type="predicted"/>
<name>A0A8J5WDP8_ZIZPA</name>
<evidence type="ECO:0000313" key="3">
    <source>
        <dbReference type="Proteomes" id="UP000729402"/>
    </source>
</evidence>
<reference evidence="2" key="1">
    <citation type="journal article" date="2021" name="bioRxiv">
        <title>Whole Genome Assembly and Annotation of Northern Wild Rice, Zizania palustris L., Supports a Whole Genome Duplication in the Zizania Genus.</title>
        <authorList>
            <person name="Haas M."/>
            <person name="Kono T."/>
            <person name="Macchietto M."/>
            <person name="Millas R."/>
            <person name="McGilp L."/>
            <person name="Shao M."/>
            <person name="Duquette J."/>
            <person name="Hirsch C.N."/>
            <person name="Kimball J."/>
        </authorList>
    </citation>
    <scope>NUCLEOTIDE SEQUENCE</scope>
    <source>
        <tissue evidence="2">Fresh leaf tissue</tissue>
    </source>
</reference>
<evidence type="ECO:0000256" key="1">
    <source>
        <dbReference type="SAM" id="SignalP"/>
    </source>
</evidence>
<protein>
    <recommendedName>
        <fullName evidence="4">Bifunctional inhibitor/plant lipid transfer protein/seed storage helical domain-containing protein</fullName>
    </recommendedName>
</protein>
<gene>
    <name evidence="2" type="ORF">GUJ93_ZPchr0010g10223</name>
</gene>
<dbReference type="OrthoDB" id="657374at2759"/>
<sequence>MASVVSWKQLAGVVVVVLAVCAAAAEAAEPVEDCNTQRTYFKNCLGRGIREGCCGVVADLRCLCELEREAEVHCMPGRHCPVPKTVKIAEMDLSCMKNLRCRRA</sequence>
<organism evidence="2 3">
    <name type="scientific">Zizania palustris</name>
    <name type="common">Northern wild rice</name>
    <dbReference type="NCBI Taxonomy" id="103762"/>
    <lineage>
        <taxon>Eukaryota</taxon>
        <taxon>Viridiplantae</taxon>
        <taxon>Streptophyta</taxon>
        <taxon>Embryophyta</taxon>
        <taxon>Tracheophyta</taxon>
        <taxon>Spermatophyta</taxon>
        <taxon>Magnoliopsida</taxon>
        <taxon>Liliopsida</taxon>
        <taxon>Poales</taxon>
        <taxon>Poaceae</taxon>
        <taxon>BOP clade</taxon>
        <taxon>Oryzoideae</taxon>
        <taxon>Oryzeae</taxon>
        <taxon>Zizaniinae</taxon>
        <taxon>Zizania</taxon>
    </lineage>
</organism>
<evidence type="ECO:0000313" key="2">
    <source>
        <dbReference type="EMBL" id="KAG8088176.1"/>
    </source>
</evidence>
<reference evidence="2" key="2">
    <citation type="submission" date="2021-02" db="EMBL/GenBank/DDBJ databases">
        <authorList>
            <person name="Kimball J.A."/>
            <person name="Haas M.W."/>
            <person name="Macchietto M."/>
            <person name="Kono T."/>
            <person name="Duquette J."/>
            <person name="Shao M."/>
        </authorList>
    </citation>
    <scope>NUCLEOTIDE SEQUENCE</scope>
    <source>
        <tissue evidence="2">Fresh leaf tissue</tissue>
    </source>
</reference>
<evidence type="ECO:0008006" key="4">
    <source>
        <dbReference type="Google" id="ProtNLM"/>
    </source>
</evidence>